<keyword evidence="2" id="KW-1015">Disulfide bond</keyword>
<dbReference type="EMBL" id="JARO02005104">
    <property type="protein sequence ID" value="KPP67344.1"/>
    <property type="molecule type" value="Genomic_DNA"/>
</dbReference>
<dbReference type="GO" id="GO:0031643">
    <property type="term" value="P:positive regulation of myelination"/>
    <property type="evidence" value="ECO:0007669"/>
    <property type="project" value="TreeGrafter"/>
</dbReference>
<dbReference type="STRING" id="113540.ENSSFOP00015064440"/>
<dbReference type="GO" id="GO:0005764">
    <property type="term" value="C:lysosome"/>
    <property type="evidence" value="ECO:0007669"/>
    <property type="project" value="TreeGrafter"/>
</dbReference>
<dbReference type="FunFam" id="3.10.450.10:FF:000004">
    <property type="entry name" value="Cystatin C"/>
    <property type="match status" value="1"/>
</dbReference>
<evidence type="ECO:0000256" key="3">
    <source>
        <dbReference type="SAM" id="SignalP"/>
    </source>
</evidence>
<dbReference type="GO" id="GO:0005615">
    <property type="term" value="C:extracellular space"/>
    <property type="evidence" value="ECO:0007669"/>
    <property type="project" value="TreeGrafter"/>
</dbReference>
<evidence type="ECO:0000256" key="2">
    <source>
        <dbReference type="ARBA" id="ARBA00023157"/>
    </source>
</evidence>
<reference evidence="5 6" key="1">
    <citation type="submission" date="2015-08" db="EMBL/GenBank/DDBJ databases">
        <title>The genome of the Asian arowana (Scleropages formosus).</title>
        <authorList>
            <person name="Tan M.H."/>
            <person name="Gan H.M."/>
            <person name="Croft L.J."/>
            <person name="Austin C.M."/>
        </authorList>
    </citation>
    <scope>NUCLEOTIDE SEQUENCE [LARGE SCALE GENOMIC DNA]</scope>
    <source>
        <strain evidence="5">Aro1</strain>
    </source>
</reference>
<protein>
    <submittedName>
        <fullName evidence="5">Cystatin-F-like</fullName>
    </submittedName>
</protein>
<dbReference type="InterPro" id="IPR042886">
    <property type="entry name" value="Cystatin-F"/>
</dbReference>
<dbReference type="PANTHER" id="PTHR47141">
    <property type="entry name" value="CYSTATIN-F"/>
    <property type="match status" value="1"/>
</dbReference>
<comment type="caution">
    <text evidence="5">The sequence shown here is derived from an EMBL/GenBank/DDBJ whole genome shotgun (WGS) entry which is preliminary data.</text>
</comment>
<comment type="similarity">
    <text evidence="1">Belongs to the cystatin family.</text>
</comment>
<dbReference type="GO" id="GO:0005783">
    <property type="term" value="C:endoplasmic reticulum"/>
    <property type="evidence" value="ECO:0007669"/>
    <property type="project" value="TreeGrafter"/>
</dbReference>
<dbReference type="KEGG" id="sfm:108942730"/>
<evidence type="ECO:0000256" key="1">
    <source>
        <dbReference type="ARBA" id="ARBA00009403"/>
    </source>
</evidence>
<dbReference type="Gene3D" id="3.10.450.10">
    <property type="match status" value="1"/>
</dbReference>
<name>A0A0P7WTX7_SCLFO</name>
<dbReference type="GO" id="GO:0005770">
    <property type="term" value="C:late endosome"/>
    <property type="evidence" value="ECO:0007669"/>
    <property type="project" value="TreeGrafter"/>
</dbReference>
<evidence type="ECO:0000313" key="5">
    <source>
        <dbReference type="EMBL" id="KPP67344.1"/>
    </source>
</evidence>
<dbReference type="GO" id="GO:1903979">
    <property type="term" value="P:negative regulation of microglial cell activation"/>
    <property type="evidence" value="ECO:0007669"/>
    <property type="project" value="TreeGrafter"/>
</dbReference>
<dbReference type="CDD" id="cd00042">
    <property type="entry name" value="CY"/>
    <property type="match status" value="1"/>
</dbReference>
<dbReference type="InterPro" id="IPR046350">
    <property type="entry name" value="Cystatin_sf"/>
</dbReference>
<dbReference type="PANTHER" id="PTHR47141:SF1">
    <property type="entry name" value="CYSTATIN-F"/>
    <property type="match status" value="1"/>
</dbReference>
<dbReference type="AlphaFoldDB" id="A0A0P7WTX7"/>
<gene>
    <name evidence="5" type="ORF">Z043_114078</name>
</gene>
<keyword evidence="3" id="KW-0732">Signal</keyword>
<organism evidence="5 6">
    <name type="scientific">Scleropages formosus</name>
    <name type="common">Asian bonytongue</name>
    <name type="synonym">Osteoglossum formosum</name>
    <dbReference type="NCBI Taxonomy" id="113540"/>
    <lineage>
        <taxon>Eukaryota</taxon>
        <taxon>Metazoa</taxon>
        <taxon>Chordata</taxon>
        <taxon>Craniata</taxon>
        <taxon>Vertebrata</taxon>
        <taxon>Euteleostomi</taxon>
        <taxon>Actinopterygii</taxon>
        <taxon>Neopterygii</taxon>
        <taxon>Teleostei</taxon>
        <taxon>Osteoglossocephala</taxon>
        <taxon>Osteoglossomorpha</taxon>
        <taxon>Osteoglossiformes</taxon>
        <taxon>Osteoglossidae</taxon>
        <taxon>Scleropages</taxon>
    </lineage>
</organism>
<dbReference type="GO" id="GO:0006955">
    <property type="term" value="P:immune response"/>
    <property type="evidence" value="ECO:0007669"/>
    <property type="project" value="InterPro"/>
</dbReference>
<evidence type="ECO:0000259" key="4">
    <source>
        <dbReference type="SMART" id="SM00043"/>
    </source>
</evidence>
<dbReference type="SMART" id="SM00043">
    <property type="entry name" value="CY"/>
    <property type="match status" value="1"/>
</dbReference>
<dbReference type="Proteomes" id="UP000034805">
    <property type="component" value="Unassembled WGS sequence"/>
</dbReference>
<feature type="signal peptide" evidence="3">
    <location>
        <begin position="1"/>
        <end position="22"/>
    </location>
</feature>
<proteinExistence type="inferred from homology"/>
<feature type="domain" description="Cystatin" evidence="4">
    <location>
        <begin position="25"/>
        <end position="137"/>
    </location>
</feature>
<dbReference type="GO" id="GO:0004869">
    <property type="term" value="F:cysteine-type endopeptidase inhibitor activity"/>
    <property type="evidence" value="ECO:0007669"/>
    <property type="project" value="InterPro"/>
</dbReference>
<dbReference type="GO" id="GO:0005794">
    <property type="term" value="C:Golgi apparatus"/>
    <property type="evidence" value="ECO:0007669"/>
    <property type="project" value="TreeGrafter"/>
</dbReference>
<feature type="chain" id="PRO_5010594273" evidence="3">
    <location>
        <begin position="23"/>
        <end position="138"/>
    </location>
</feature>
<dbReference type="Pfam" id="PF00031">
    <property type="entry name" value="Cystatin"/>
    <property type="match status" value="1"/>
</dbReference>
<dbReference type="SUPFAM" id="SSF54403">
    <property type="entry name" value="Cystatin/monellin"/>
    <property type="match status" value="1"/>
</dbReference>
<dbReference type="InterPro" id="IPR000010">
    <property type="entry name" value="Cystatin_dom"/>
</dbReference>
<evidence type="ECO:0000313" key="6">
    <source>
        <dbReference type="Proteomes" id="UP000034805"/>
    </source>
</evidence>
<accession>A0A0P7WTX7</accession>
<sequence length="138" mass="15810">MRAVETLLVVLAVLSVQENATSKGPIPGSPQKVSNNDPRVRNAMLIGIYAFNNQSNDKFLFKVSHIKDAHIQIVKGIKFLLEANISRTVCLKREPSPDLDKCNFQPLGKLHKIFNCHFEVWAIPWKHWMKNIFFMCHP</sequence>